<sequence>MTRKQLEHILRASGDIADDLEIVVIGSQAILGSHPGAPAELLVSVEADVYPKNFPERWALIDGSIGEGSPFHDTFGYYAQGVEEGTAILPDGWKERLVAICNANTRGITGWCLEPHDLVISKYVANREKDRRFGTDALRFGLTRLEELERRLERLPLDSERVNEILARIRADHRR</sequence>
<name>A0ABZ2KRY6_9BACT</name>
<evidence type="ECO:0000313" key="3">
    <source>
        <dbReference type="Proteomes" id="UP001379533"/>
    </source>
</evidence>
<organism evidence="2 3">
    <name type="scientific">Pendulispora brunnea</name>
    <dbReference type="NCBI Taxonomy" id="2905690"/>
    <lineage>
        <taxon>Bacteria</taxon>
        <taxon>Pseudomonadati</taxon>
        <taxon>Myxococcota</taxon>
        <taxon>Myxococcia</taxon>
        <taxon>Myxococcales</taxon>
        <taxon>Sorangiineae</taxon>
        <taxon>Pendulisporaceae</taxon>
        <taxon>Pendulispora</taxon>
    </lineage>
</organism>
<dbReference type="Pfam" id="PF19502">
    <property type="entry name" value="DUF6036"/>
    <property type="match status" value="1"/>
</dbReference>
<dbReference type="InterPro" id="IPR045792">
    <property type="entry name" value="DUF6036"/>
</dbReference>
<keyword evidence="3" id="KW-1185">Reference proteome</keyword>
<feature type="domain" description="DUF6036" evidence="1">
    <location>
        <begin position="15"/>
        <end position="135"/>
    </location>
</feature>
<reference evidence="2 3" key="1">
    <citation type="submission" date="2021-12" db="EMBL/GenBank/DDBJ databases">
        <title>Discovery of the Pendulisporaceae a myxobacterial family with distinct sporulation behavior and unique specialized metabolism.</title>
        <authorList>
            <person name="Garcia R."/>
            <person name="Popoff A."/>
            <person name="Bader C.D."/>
            <person name="Loehr J."/>
            <person name="Walesch S."/>
            <person name="Walt C."/>
            <person name="Boldt J."/>
            <person name="Bunk B."/>
            <person name="Haeckl F.J.F.P.J."/>
            <person name="Gunesch A.P."/>
            <person name="Birkelbach J."/>
            <person name="Nuebel U."/>
            <person name="Pietschmann T."/>
            <person name="Bach T."/>
            <person name="Mueller R."/>
        </authorList>
    </citation>
    <scope>NUCLEOTIDE SEQUENCE [LARGE SCALE GENOMIC DNA]</scope>
    <source>
        <strain evidence="2 3">MSr12523</strain>
    </source>
</reference>
<dbReference type="RefSeq" id="WP_394850386.1">
    <property type="nucleotide sequence ID" value="NZ_CP089982.1"/>
</dbReference>
<dbReference type="Proteomes" id="UP001379533">
    <property type="component" value="Chromosome"/>
</dbReference>
<gene>
    <name evidence="2" type="ORF">LZC95_23375</name>
</gene>
<evidence type="ECO:0000259" key="1">
    <source>
        <dbReference type="Pfam" id="PF19502"/>
    </source>
</evidence>
<dbReference type="EMBL" id="CP089982">
    <property type="protein sequence ID" value="WXA99744.1"/>
    <property type="molecule type" value="Genomic_DNA"/>
</dbReference>
<proteinExistence type="predicted"/>
<evidence type="ECO:0000313" key="2">
    <source>
        <dbReference type="EMBL" id="WXA99744.1"/>
    </source>
</evidence>
<accession>A0ABZ2KRY6</accession>
<protein>
    <recommendedName>
        <fullName evidence="1">DUF6036 domain-containing protein</fullName>
    </recommendedName>
</protein>